<dbReference type="RefSeq" id="WP_107955983.1">
    <property type="nucleotide sequence ID" value="NZ_QAYE01000018.1"/>
</dbReference>
<reference evidence="1 2" key="1">
    <citation type="submission" date="2018-04" db="EMBL/GenBank/DDBJ databases">
        <title>Genomic Encyclopedia of Type Strains, Phase III (KMG-III): the genomes of soil and plant-associated and newly described type strains.</title>
        <authorList>
            <person name="Whitman W."/>
        </authorList>
    </citation>
    <scope>NUCLEOTIDE SEQUENCE [LARGE SCALE GENOMIC DNA]</scope>
    <source>
        <strain evidence="1 2">MA-olki</strain>
    </source>
</reference>
<dbReference type="OrthoDB" id="9795056at2"/>
<dbReference type="PANTHER" id="PTHR30565">
    <property type="entry name" value="PROTEIN YCIF"/>
    <property type="match status" value="1"/>
</dbReference>
<protein>
    <submittedName>
        <fullName evidence="1">Ferritin-like metal-binding protein YciE</fullName>
    </submittedName>
</protein>
<dbReference type="EMBL" id="QAYE01000018">
    <property type="protein sequence ID" value="PTW43568.1"/>
    <property type="molecule type" value="Genomic_DNA"/>
</dbReference>
<evidence type="ECO:0000313" key="1">
    <source>
        <dbReference type="EMBL" id="PTW43568.1"/>
    </source>
</evidence>
<dbReference type="Gene3D" id="1.20.1260.10">
    <property type="match status" value="1"/>
</dbReference>
<dbReference type="Proteomes" id="UP000244013">
    <property type="component" value="Unassembled WGS sequence"/>
</dbReference>
<dbReference type="SUPFAM" id="SSF47240">
    <property type="entry name" value="Ferritin-like"/>
    <property type="match status" value="1"/>
</dbReference>
<accession>A0A2T5TWD5</accession>
<dbReference type="Pfam" id="PF05974">
    <property type="entry name" value="DUF892"/>
    <property type="match status" value="1"/>
</dbReference>
<proteinExistence type="predicted"/>
<evidence type="ECO:0000313" key="2">
    <source>
        <dbReference type="Proteomes" id="UP000244013"/>
    </source>
</evidence>
<gene>
    <name evidence="1" type="ORF">C8J25_1189</name>
</gene>
<dbReference type="InterPro" id="IPR009078">
    <property type="entry name" value="Ferritin-like_SF"/>
</dbReference>
<dbReference type="AlphaFoldDB" id="A0A2T5TWD5"/>
<dbReference type="CDD" id="cd07909">
    <property type="entry name" value="YciF"/>
    <property type="match status" value="1"/>
</dbReference>
<sequence>MGLFSKDIVTFDDLFLHQLQDVYYAENQITKALPKMADKATAPALKQGFETHLRETEGQITRLESIFDLLGEKAKAVTCPAIDGIIREANEVAGEIEDKAVLDAALIASAQAVEHYEITRYGTLIAWANQLGRADIAAILKETLDEEYATDDKLTAMATSSVNAKAEAVTA</sequence>
<dbReference type="GeneID" id="91007836"/>
<dbReference type="InterPro" id="IPR012347">
    <property type="entry name" value="Ferritin-like"/>
</dbReference>
<name>A0A2T5TWD5_9SPHN</name>
<dbReference type="InterPro" id="IPR010287">
    <property type="entry name" value="DUF892_YciF-like"/>
</dbReference>
<comment type="caution">
    <text evidence="1">The sequence shown here is derived from an EMBL/GenBank/DDBJ whole genome shotgun (WGS) entry which is preliminary data.</text>
</comment>
<dbReference type="PANTHER" id="PTHR30565:SF9">
    <property type="entry name" value="PROTEIN YCIF"/>
    <property type="match status" value="1"/>
</dbReference>
<organism evidence="1 2">
    <name type="scientific">Sphingomonas faeni</name>
    <dbReference type="NCBI Taxonomy" id="185950"/>
    <lineage>
        <taxon>Bacteria</taxon>
        <taxon>Pseudomonadati</taxon>
        <taxon>Pseudomonadota</taxon>
        <taxon>Alphaproteobacteria</taxon>
        <taxon>Sphingomonadales</taxon>
        <taxon>Sphingomonadaceae</taxon>
        <taxon>Sphingomonas</taxon>
    </lineage>
</organism>
<dbReference type="InterPro" id="IPR047114">
    <property type="entry name" value="YciF"/>
</dbReference>